<feature type="transmembrane region" description="Helical" evidence="1">
    <location>
        <begin position="53"/>
        <end position="71"/>
    </location>
</feature>
<keyword evidence="3" id="KW-1185">Reference proteome</keyword>
<dbReference type="EMBL" id="BAABGA010000058">
    <property type="protein sequence ID" value="GAA4462032.1"/>
    <property type="molecule type" value="Genomic_DNA"/>
</dbReference>
<organism evidence="2 3">
    <name type="scientific">Novipirellula rosea</name>
    <dbReference type="NCBI Taxonomy" id="1031540"/>
    <lineage>
        <taxon>Bacteria</taxon>
        <taxon>Pseudomonadati</taxon>
        <taxon>Planctomycetota</taxon>
        <taxon>Planctomycetia</taxon>
        <taxon>Pirellulales</taxon>
        <taxon>Pirellulaceae</taxon>
        <taxon>Novipirellula</taxon>
    </lineage>
</organism>
<feature type="transmembrane region" description="Helical" evidence="1">
    <location>
        <begin position="122"/>
        <end position="141"/>
    </location>
</feature>
<evidence type="ECO:0000313" key="3">
    <source>
        <dbReference type="Proteomes" id="UP001500840"/>
    </source>
</evidence>
<sequence>MSTQNPYEAVVVDAPEVRTWAVPFAVSATIAFELSAIASTGNDLSVYVGSPTAVLQNVVPAFVFALLIGWFNGIPSTASRSWITLPGRLLGGYILGTTAIPVNHMVVDYLYPIPLPGKFTEILLVMLVPVVICTMAERVFLRVLGQRNTLGGT</sequence>
<proteinExistence type="predicted"/>
<reference evidence="3" key="1">
    <citation type="journal article" date="2019" name="Int. J. Syst. Evol. Microbiol.">
        <title>The Global Catalogue of Microorganisms (GCM) 10K type strain sequencing project: providing services to taxonomists for standard genome sequencing and annotation.</title>
        <authorList>
            <consortium name="The Broad Institute Genomics Platform"/>
            <consortium name="The Broad Institute Genome Sequencing Center for Infectious Disease"/>
            <person name="Wu L."/>
            <person name="Ma J."/>
        </authorList>
    </citation>
    <scope>NUCLEOTIDE SEQUENCE [LARGE SCALE GENOMIC DNA]</scope>
    <source>
        <strain evidence="3">JCM 17759</strain>
    </source>
</reference>
<evidence type="ECO:0000256" key="1">
    <source>
        <dbReference type="SAM" id="Phobius"/>
    </source>
</evidence>
<dbReference type="Proteomes" id="UP001500840">
    <property type="component" value="Unassembled WGS sequence"/>
</dbReference>
<keyword evidence="1" id="KW-0812">Transmembrane</keyword>
<protein>
    <submittedName>
        <fullName evidence="2">Uncharacterized protein</fullName>
    </submittedName>
</protein>
<keyword evidence="1" id="KW-1133">Transmembrane helix</keyword>
<feature type="transmembrane region" description="Helical" evidence="1">
    <location>
        <begin position="83"/>
        <end position="102"/>
    </location>
</feature>
<keyword evidence="1" id="KW-0472">Membrane</keyword>
<accession>A0ABP8N671</accession>
<evidence type="ECO:0000313" key="2">
    <source>
        <dbReference type="EMBL" id="GAA4462032.1"/>
    </source>
</evidence>
<name>A0ABP8N671_9BACT</name>
<gene>
    <name evidence="2" type="ORF">GCM10023156_45420</name>
</gene>
<comment type="caution">
    <text evidence="2">The sequence shown here is derived from an EMBL/GenBank/DDBJ whole genome shotgun (WGS) entry which is preliminary data.</text>
</comment>